<dbReference type="PANTHER" id="PTHR10501">
    <property type="entry name" value="U1 SMALL NUCLEAR RIBONUCLEOPROTEIN A/U2 SMALL NUCLEAR RIBONUCLEOPROTEIN B"/>
    <property type="match status" value="1"/>
</dbReference>
<comment type="subcellular location">
    <subcellularLocation>
        <location evidence="1">Nucleus</location>
    </subcellularLocation>
</comment>
<feature type="domain" description="RRM" evidence="6">
    <location>
        <begin position="348"/>
        <end position="426"/>
    </location>
</feature>
<evidence type="ECO:0000313" key="9">
    <source>
        <dbReference type="Proteomes" id="UP000015101"/>
    </source>
</evidence>
<feature type="domain" description="RRM" evidence="6">
    <location>
        <begin position="56"/>
        <end position="138"/>
    </location>
</feature>
<dbReference type="SMART" id="SM00360">
    <property type="entry name" value="RRM"/>
    <property type="match status" value="2"/>
</dbReference>
<reference evidence="7 9" key="2">
    <citation type="journal article" date="2013" name="Nature">
        <title>Insights into bilaterian evolution from three spiralian genomes.</title>
        <authorList>
            <person name="Simakov O."/>
            <person name="Marletaz F."/>
            <person name="Cho S.J."/>
            <person name="Edsinger-Gonzales E."/>
            <person name="Havlak P."/>
            <person name="Hellsten U."/>
            <person name="Kuo D.H."/>
            <person name="Larsson T."/>
            <person name="Lv J."/>
            <person name="Arendt D."/>
            <person name="Savage R."/>
            <person name="Osoegawa K."/>
            <person name="de Jong P."/>
            <person name="Grimwood J."/>
            <person name="Chapman J.A."/>
            <person name="Shapiro H."/>
            <person name="Aerts A."/>
            <person name="Otillar R.P."/>
            <person name="Terry A.Y."/>
            <person name="Boore J.L."/>
            <person name="Grigoriev I.V."/>
            <person name="Lindberg D.R."/>
            <person name="Seaver E.C."/>
            <person name="Weisblat D.A."/>
            <person name="Putnam N.H."/>
            <person name="Rokhsar D.S."/>
        </authorList>
    </citation>
    <scope>NUCLEOTIDE SEQUENCE</scope>
</reference>
<dbReference type="SUPFAM" id="SSF54928">
    <property type="entry name" value="RNA-binding domain, RBD"/>
    <property type="match status" value="2"/>
</dbReference>
<dbReference type="Proteomes" id="UP000015101">
    <property type="component" value="Unassembled WGS sequence"/>
</dbReference>
<dbReference type="HOGENOM" id="CLU_051419_0_0_1"/>
<dbReference type="EnsemblMetazoa" id="HelroT189355">
    <property type="protein sequence ID" value="HelroP189355"/>
    <property type="gene ID" value="HelroG189355"/>
</dbReference>
<dbReference type="InterPro" id="IPR035979">
    <property type="entry name" value="RBD_domain_sf"/>
</dbReference>
<evidence type="ECO:0000259" key="6">
    <source>
        <dbReference type="PROSITE" id="PS50102"/>
    </source>
</evidence>
<dbReference type="RefSeq" id="XP_009025879.1">
    <property type="nucleotide sequence ID" value="XM_009027631.1"/>
</dbReference>
<dbReference type="KEGG" id="hro:HELRODRAFT_189355"/>
<dbReference type="OrthoDB" id="431169at2759"/>
<dbReference type="FunFam" id="3.30.70.330:FF:000037">
    <property type="entry name" value="RNA-binding protein with multiple splicing 2"/>
    <property type="match status" value="1"/>
</dbReference>
<gene>
    <name evidence="8" type="primary">20211246</name>
    <name evidence="7" type="ORF">HELRODRAFT_189355</name>
</gene>
<dbReference type="OMA" id="NENTIPM"/>
<evidence type="ECO:0000313" key="7">
    <source>
        <dbReference type="EMBL" id="ESN96771.1"/>
    </source>
</evidence>
<feature type="region of interest" description="Disordered" evidence="5">
    <location>
        <begin position="307"/>
        <end position="340"/>
    </location>
</feature>
<dbReference type="GO" id="GO:0005634">
    <property type="term" value="C:nucleus"/>
    <property type="evidence" value="ECO:0007669"/>
    <property type="project" value="UniProtKB-SubCell"/>
</dbReference>
<organism evidence="8 9">
    <name type="scientific">Helobdella robusta</name>
    <name type="common">Californian leech</name>
    <dbReference type="NCBI Taxonomy" id="6412"/>
    <lineage>
        <taxon>Eukaryota</taxon>
        <taxon>Metazoa</taxon>
        <taxon>Spiralia</taxon>
        <taxon>Lophotrochozoa</taxon>
        <taxon>Annelida</taxon>
        <taxon>Clitellata</taxon>
        <taxon>Hirudinea</taxon>
        <taxon>Rhynchobdellida</taxon>
        <taxon>Glossiphoniidae</taxon>
        <taxon>Helobdella</taxon>
    </lineage>
</organism>
<protein>
    <recommendedName>
        <fullName evidence="6">RRM domain-containing protein</fullName>
    </recommendedName>
</protein>
<dbReference type="AlphaFoldDB" id="T1FQZ9"/>
<dbReference type="InterPro" id="IPR000504">
    <property type="entry name" value="RRM_dom"/>
</dbReference>
<dbReference type="PROSITE" id="PS50102">
    <property type="entry name" value="RRM"/>
    <property type="match status" value="2"/>
</dbReference>
<evidence type="ECO:0000313" key="8">
    <source>
        <dbReference type="EnsemblMetazoa" id="HelroP189355"/>
    </source>
</evidence>
<dbReference type="GeneID" id="20211246"/>
<keyword evidence="2 4" id="KW-0694">RNA-binding</keyword>
<dbReference type="GO" id="GO:0003729">
    <property type="term" value="F:mRNA binding"/>
    <property type="evidence" value="ECO:0000318"/>
    <property type="project" value="GO_Central"/>
</dbReference>
<evidence type="ECO:0000256" key="1">
    <source>
        <dbReference type="ARBA" id="ARBA00004123"/>
    </source>
</evidence>
<dbReference type="InParanoid" id="T1FQZ9"/>
<evidence type="ECO:0000256" key="4">
    <source>
        <dbReference type="PROSITE-ProRule" id="PRU00176"/>
    </source>
</evidence>
<feature type="compositionally biased region" description="Polar residues" evidence="5">
    <location>
        <begin position="324"/>
        <end position="338"/>
    </location>
</feature>
<evidence type="ECO:0000256" key="3">
    <source>
        <dbReference type="ARBA" id="ARBA00023242"/>
    </source>
</evidence>
<dbReference type="EMBL" id="AMQM01001485">
    <property type="status" value="NOT_ANNOTATED_CDS"/>
    <property type="molecule type" value="Genomic_DNA"/>
</dbReference>
<dbReference type="Gene3D" id="3.30.70.330">
    <property type="match status" value="2"/>
</dbReference>
<reference evidence="8" key="3">
    <citation type="submission" date="2015-06" db="UniProtKB">
        <authorList>
            <consortium name="EnsemblMetazoa"/>
        </authorList>
    </citation>
    <scope>IDENTIFICATION</scope>
</reference>
<accession>T1FQZ9</accession>
<proteinExistence type="predicted"/>
<dbReference type="eggNOG" id="KOG1457">
    <property type="taxonomic scope" value="Eukaryota"/>
</dbReference>
<name>T1FQZ9_HELRO</name>
<keyword evidence="3" id="KW-0539">Nucleus</keyword>
<keyword evidence="9" id="KW-1185">Reference proteome</keyword>
<sequence>MDNLNDTQESSGIFFTNKSIEFSPSVQDDSLLNAPASEDDVIGQSMTSEGEAEEVRTLFISGLPIDTKPRELYLLFRTFKGYESSLLKTGSKLGKPTTPVGFVTFKSRKTADIARIELQGVKLDPNHSSPLRLDFAKSNTRKVTKVSRQLFSSPIPNARPSAFAHSTYASVRDFNSSQFYSANFLPGNQWHSLQAPTNQMISPFAFNITYQSGIMGGVGTPYAYQSMPAVSLPFHHAIMANNSNSHSNSQTIGPFCTPPRNHFGHQEHLSHNQSYSMPMLPDKDPNNTDNNSNVGCISTYGSSGNMLPTDSIDPDGDGGGGNVTGANDTSGSSGNFDISNVKDDSPSATLFVCNLGCHSTEDELKNVFASMAGFVHLRMYSKGTESAVAFVDFTNVEYASEACDKLQGTVLPSSDNRGIRIEFVKNKLRQIKQNISEKTQQTSE</sequence>
<dbReference type="CTD" id="20211246"/>
<dbReference type="InterPro" id="IPR012677">
    <property type="entry name" value="Nucleotide-bd_a/b_plait_sf"/>
</dbReference>
<evidence type="ECO:0000256" key="5">
    <source>
        <dbReference type="SAM" id="MobiDB-lite"/>
    </source>
</evidence>
<dbReference type="Pfam" id="PF00076">
    <property type="entry name" value="RRM_1"/>
    <property type="match status" value="2"/>
</dbReference>
<reference evidence="9" key="1">
    <citation type="submission" date="2012-12" db="EMBL/GenBank/DDBJ databases">
        <authorList>
            <person name="Hellsten U."/>
            <person name="Grimwood J."/>
            <person name="Chapman J.A."/>
            <person name="Shapiro H."/>
            <person name="Aerts A."/>
            <person name="Otillar R.P."/>
            <person name="Terry A.Y."/>
            <person name="Boore J.L."/>
            <person name="Simakov O."/>
            <person name="Marletaz F."/>
            <person name="Cho S.-J."/>
            <person name="Edsinger-Gonzales E."/>
            <person name="Havlak P."/>
            <person name="Kuo D.-H."/>
            <person name="Larsson T."/>
            <person name="Lv J."/>
            <person name="Arendt D."/>
            <person name="Savage R."/>
            <person name="Osoegawa K."/>
            <person name="de Jong P."/>
            <person name="Lindberg D.R."/>
            <person name="Seaver E.C."/>
            <person name="Weisblat D.A."/>
            <person name="Putnam N.H."/>
            <person name="Grigoriev I.V."/>
            <person name="Rokhsar D.S."/>
        </authorList>
    </citation>
    <scope>NUCLEOTIDE SEQUENCE</scope>
</reference>
<evidence type="ECO:0000256" key="2">
    <source>
        <dbReference type="ARBA" id="ARBA00022884"/>
    </source>
</evidence>
<dbReference type="EMBL" id="KB097495">
    <property type="protein sequence ID" value="ESN96771.1"/>
    <property type="molecule type" value="Genomic_DNA"/>
</dbReference>